<feature type="region of interest" description="Disordered" evidence="1">
    <location>
        <begin position="40"/>
        <end position="82"/>
    </location>
</feature>
<reference evidence="2" key="1">
    <citation type="submission" date="2021-02" db="EMBL/GenBank/DDBJ databases">
        <authorList>
            <person name="Nowell W R."/>
        </authorList>
    </citation>
    <scope>NUCLEOTIDE SEQUENCE</scope>
</reference>
<feature type="compositionally biased region" description="Low complexity" evidence="1">
    <location>
        <begin position="130"/>
        <end position="142"/>
    </location>
</feature>
<gene>
    <name evidence="2" type="ORF">GPM918_LOCUS6974</name>
    <name evidence="3" type="ORF">SRO942_LOCUS6974</name>
</gene>
<dbReference type="PANTHER" id="PTHR14187">
    <property type="entry name" value="ALPHA KINASE/ELONGATION FACTOR 2 KINASE"/>
    <property type="match status" value="1"/>
</dbReference>
<feature type="region of interest" description="Disordered" evidence="1">
    <location>
        <begin position="182"/>
        <end position="263"/>
    </location>
</feature>
<keyword evidence="4" id="KW-1185">Reference proteome</keyword>
<accession>A0A813X6J8</accession>
<feature type="region of interest" description="Disordered" evidence="1">
    <location>
        <begin position="121"/>
        <end position="159"/>
    </location>
</feature>
<protein>
    <recommendedName>
        <fullName evidence="5">Heat shock 70 kDa protein 12A</fullName>
    </recommendedName>
</protein>
<dbReference type="PANTHER" id="PTHR14187:SF46">
    <property type="entry name" value="HEAT SHOCK 70 KDA PROTEIN 12A"/>
    <property type="match status" value="1"/>
</dbReference>
<dbReference type="AlphaFoldDB" id="A0A813X6J8"/>
<feature type="compositionally biased region" description="Low complexity" evidence="1">
    <location>
        <begin position="185"/>
        <end position="194"/>
    </location>
</feature>
<feature type="compositionally biased region" description="Polar residues" evidence="1">
    <location>
        <begin position="143"/>
        <end position="152"/>
    </location>
</feature>
<dbReference type="InterPro" id="IPR043129">
    <property type="entry name" value="ATPase_NBD"/>
</dbReference>
<proteinExistence type="predicted"/>
<dbReference type="OrthoDB" id="2963168at2759"/>
<organism evidence="2 4">
    <name type="scientific">Didymodactylos carnosus</name>
    <dbReference type="NCBI Taxonomy" id="1234261"/>
    <lineage>
        <taxon>Eukaryota</taxon>
        <taxon>Metazoa</taxon>
        <taxon>Spiralia</taxon>
        <taxon>Gnathifera</taxon>
        <taxon>Rotifera</taxon>
        <taxon>Eurotatoria</taxon>
        <taxon>Bdelloidea</taxon>
        <taxon>Philodinida</taxon>
        <taxon>Philodinidae</taxon>
        <taxon>Didymodactylos</taxon>
    </lineage>
</organism>
<sequence length="632" mass="71655">MVDVRYYPKTFNINSRNLVCYVREDKFLHDMTTELMSTMDRPGNNSESHHEHQRIIKEDQFEDVTERTEDFPSSHEYLYSNENNGPCTTTILTSSNSLSPNYQNSINIPIPITCSSSITAVHTHPHNNSHHTSSSTTNVNSTYLRTSPTNNMSSSSSIVGQKYINTSPTDLKTHIKYQNYHSYNSPQSSQASQRSPKKLATHDETGTSGVYSVNPTGTVISTTTHPTKHQSINSLSNYHSHHPHSHRHSSGDDSGNESQNVINSNNTPHFVVVAIDFGTTFSGYAFAFTRDGGDMIHMMRKWEGGDPGVINQKTPTTILLTPDGTFHSFGFLARDFFHDLDPDESKKWLYFEKFKMHLHYTQDLNTQTLIAANNGRKVPALTIFTYALSYFKDHALRELSDQSGTRFVNEDVRWVITVPAIWRQPAKQFMREAAYQAGIASREFPDQLLIALEPEAASIYIRKLRMHQFMPDEPYTRTITRRDHFPSSLFSDQSPVIANSEKLSTDHESHISSTLELMLERGTRYMVVDCGGGTVDITVHELDTKLGTLKELYKATGGPFGSVGVDQEFEKLMNTIFGIEVMEEFKMKRPAGYVDLMIAFEARKRTASPYKNNPLNISLPFSFIDFYKKKKV</sequence>
<dbReference type="Proteomes" id="UP000663829">
    <property type="component" value="Unassembled WGS sequence"/>
</dbReference>
<comment type="caution">
    <text evidence="2">The sequence shown here is derived from an EMBL/GenBank/DDBJ whole genome shotgun (WGS) entry which is preliminary data.</text>
</comment>
<evidence type="ECO:0000313" key="2">
    <source>
        <dbReference type="EMBL" id="CAF0868539.1"/>
    </source>
</evidence>
<evidence type="ECO:0000256" key="1">
    <source>
        <dbReference type="SAM" id="MobiDB-lite"/>
    </source>
</evidence>
<dbReference type="EMBL" id="CAJNOQ010001108">
    <property type="protein sequence ID" value="CAF0868539.1"/>
    <property type="molecule type" value="Genomic_DNA"/>
</dbReference>
<dbReference type="Proteomes" id="UP000681722">
    <property type="component" value="Unassembled WGS sequence"/>
</dbReference>
<dbReference type="SUPFAM" id="SSF53067">
    <property type="entry name" value="Actin-like ATPase domain"/>
    <property type="match status" value="2"/>
</dbReference>
<name>A0A813X6J8_9BILA</name>
<evidence type="ECO:0008006" key="5">
    <source>
        <dbReference type="Google" id="ProtNLM"/>
    </source>
</evidence>
<dbReference type="Gene3D" id="3.30.420.40">
    <property type="match status" value="1"/>
</dbReference>
<evidence type="ECO:0000313" key="3">
    <source>
        <dbReference type="EMBL" id="CAF3656004.1"/>
    </source>
</evidence>
<feature type="compositionally biased region" description="Polar residues" evidence="1">
    <location>
        <begin position="206"/>
        <end position="233"/>
    </location>
</feature>
<feature type="compositionally biased region" description="Basic and acidic residues" evidence="1">
    <location>
        <begin position="47"/>
        <end position="73"/>
    </location>
</feature>
<feature type="compositionally biased region" description="Basic residues" evidence="1">
    <location>
        <begin position="239"/>
        <end position="248"/>
    </location>
</feature>
<dbReference type="EMBL" id="CAJOBC010001108">
    <property type="protein sequence ID" value="CAF3656004.1"/>
    <property type="molecule type" value="Genomic_DNA"/>
</dbReference>
<feature type="compositionally biased region" description="Polar residues" evidence="1">
    <location>
        <begin position="252"/>
        <end position="263"/>
    </location>
</feature>
<evidence type="ECO:0000313" key="4">
    <source>
        <dbReference type="Proteomes" id="UP000663829"/>
    </source>
</evidence>